<name>A0ABS1BBN9_9MICO</name>
<dbReference type="Proteomes" id="UP000612352">
    <property type="component" value="Unassembled WGS sequence"/>
</dbReference>
<gene>
    <name evidence="1" type="ORF">I8D64_11660</name>
</gene>
<dbReference type="EMBL" id="JAEDAJ010000006">
    <property type="protein sequence ID" value="MBK0332055.1"/>
    <property type="molecule type" value="Genomic_DNA"/>
</dbReference>
<proteinExistence type="predicted"/>
<keyword evidence="2" id="KW-1185">Reference proteome</keyword>
<comment type="caution">
    <text evidence="1">The sequence shown here is derived from an EMBL/GenBank/DDBJ whole genome shotgun (WGS) entry which is preliminary data.</text>
</comment>
<accession>A0ABS1BBN9</accession>
<evidence type="ECO:0000313" key="2">
    <source>
        <dbReference type="Proteomes" id="UP000612352"/>
    </source>
</evidence>
<organism evidence="1 2">
    <name type="scientific">Brachybacterium halotolerans</name>
    <dbReference type="NCBI Taxonomy" id="2795215"/>
    <lineage>
        <taxon>Bacteria</taxon>
        <taxon>Bacillati</taxon>
        <taxon>Actinomycetota</taxon>
        <taxon>Actinomycetes</taxon>
        <taxon>Micrococcales</taxon>
        <taxon>Dermabacteraceae</taxon>
        <taxon>Brachybacterium</taxon>
    </lineage>
</organism>
<evidence type="ECO:0000313" key="1">
    <source>
        <dbReference type="EMBL" id="MBK0332055.1"/>
    </source>
</evidence>
<dbReference type="RefSeq" id="WP_200502929.1">
    <property type="nucleotide sequence ID" value="NZ_JAEDAJ010000006.1"/>
</dbReference>
<protein>
    <submittedName>
        <fullName evidence="1">Uncharacterized protein</fullName>
    </submittedName>
</protein>
<sequence>MAHDSLEVFSEFYAVVLEHPGSGPLRWAPVDRAWKRLTIDGWSPGVVAGDAPREDQLSEALTEAQRFRGSTWCARCDRPADPAKHFICVGVLGEPESYCVQKPASEVVDSRGGTGQLKHWGTHWGCQVVEPARESASLPGFEGSHAVTAGYVYGRPLLADEVMERDWCSRCQSRAFRLRGRTIDLDSSIEDQLRDVRDLALYLKHYTR</sequence>
<reference evidence="1 2" key="1">
    <citation type="submission" date="2020-12" db="EMBL/GenBank/DDBJ databases">
        <title>Brachybacterium sp. MASK1Z-5, whole genome shotgun sequence.</title>
        <authorList>
            <person name="Tuo L."/>
        </authorList>
    </citation>
    <scope>NUCLEOTIDE SEQUENCE [LARGE SCALE GENOMIC DNA]</scope>
    <source>
        <strain evidence="1 2">MASK1Z-5</strain>
    </source>
</reference>